<keyword evidence="5" id="KW-0735">Signal-anchor</keyword>
<feature type="domain" description="Fringe-like glycosyltransferase" evidence="8">
    <location>
        <begin position="27"/>
        <end position="139"/>
    </location>
</feature>
<evidence type="ECO:0000313" key="9">
    <source>
        <dbReference type="EMBL" id="KOX79018.1"/>
    </source>
</evidence>
<dbReference type="EMBL" id="KQ435716">
    <property type="protein sequence ID" value="KOX79018.1"/>
    <property type="molecule type" value="Genomic_DNA"/>
</dbReference>
<dbReference type="GO" id="GO:0016757">
    <property type="term" value="F:glycosyltransferase activity"/>
    <property type="evidence" value="ECO:0007669"/>
    <property type="project" value="UniProtKB-KW"/>
</dbReference>
<keyword evidence="6" id="KW-1133">Transmembrane helix</keyword>
<dbReference type="InterPro" id="IPR003378">
    <property type="entry name" value="Fringe-like_glycosylTrfase"/>
</dbReference>
<accession>A0A0N0BJE5</accession>
<evidence type="ECO:0000256" key="1">
    <source>
        <dbReference type="ARBA" id="ARBA00004606"/>
    </source>
</evidence>
<evidence type="ECO:0000256" key="3">
    <source>
        <dbReference type="ARBA" id="ARBA00022679"/>
    </source>
</evidence>
<dbReference type="OrthoDB" id="8959630at2759"/>
<evidence type="ECO:0000259" key="8">
    <source>
        <dbReference type="Pfam" id="PF02434"/>
    </source>
</evidence>
<keyword evidence="3 9" id="KW-0808">Transferase</keyword>
<reference evidence="9 10" key="1">
    <citation type="submission" date="2015-07" db="EMBL/GenBank/DDBJ databases">
        <title>The genome of Melipona quadrifasciata.</title>
        <authorList>
            <person name="Pan H."/>
            <person name="Kapheim K."/>
        </authorList>
    </citation>
    <scope>NUCLEOTIDE SEQUENCE [LARGE SCALE GENOMIC DNA]</scope>
    <source>
        <strain evidence="9">0111107301</strain>
        <tissue evidence="9">Whole body</tissue>
    </source>
</reference>
<keyword evidence="4" id="KW-0812">Transmembrane</keyword>
<proteinExistence type="predicted"/>
<organism evidence="9 10">
    <name type="scientific">Melipona quadrifasciata</name>
    <dbReference type="NCBI Taxonomy" id="166423"/>
    <lineage>
        <taxon>Eukaryota</taxon>
        <taxon>Metazoa</taxon>
        <taxon>Ecdysozoa</taxon>
        <taxon>Arthropoda</taxon>
        <taxon>Hexapoda</taxon>
        <taxon>Insecta</taxon>
        <taxon>Pterygota</taxon>
        <taxon>Neoptera</taxon>
        <taxon>Endopterygota</taxon>
        <taxon>Hymenoptera</taxon>
        <taxon>Apocrita</taxon>
        <taxon>Aculeata</taxon>
        <taxon>Apoidea</taxon>
        <taxon>Anthophila</taxon>
        <taxon>Apidae</taxon>
        <taxon>Melipona</taxon>
    </lineage>
</organism>
<gene>
    <name evidence="9" type="ORF">WN51_10065</name>
</gene>
<dbReference type="Gene3D" id="3.90.550.50">
    <property type="match status" value="1"/>
</dbReference>
<name>A0A0N0BJE5_9HYME</name>
<evidence type="ECO:0000313" key="10">
    <source>
        <dbReference type="Proteomes" id="UP000053105"/>
    </source>
</evidence>
<dbReference type="STRING" id="166423.A0A0N0BJE5"/>
<dbReference type="AlphaFoldDB" id="A0A0N0BJE5"/>
<dbReference type="Pfam" id="PF02434">
    <property type="entry name" value="Fringe"/>
    <property type="match status" value="1"/>
</dbReference>
<dbReference type="GO" id="GO:0016020">
    <property type="term" value="C:membrane"/>
    <property type="evidence" value="ECO:0007669"/>
    <property type="project" value="UniProtKB-SubCell"/>
</dbReference>
<evidence type="ECO:0000256" key="2">
    <source>
        <dbReference type="ARBA" id="ARBA00022676"/>
    </source>
</evidence>
<evidence type="ECO:0000256" key="7">
    <source>
        <dbReference type="ARBA" id="ARBA00023136"/>
    </source>
</evidence>
<keyword evidence="7" id="KW-0472">Membrane</keyword>
<keyword evidence="10" id="KW-1185">Reference proteome</keyword>
<evidence type="ECO:0000256" key="5">
    <source>
        <dbReference type="ARBA" id="ARBA00022968"/>
    </source>
</evidence>
<dbReference type="Proteomes" id="UP000053105">
    <property type="component" value="Unassembled WGS sequence"/>
</dbReference>
<evidence type="ECO:0000256" key="4">
    <source>
        <dbReference type="ARBA" id="ARBA00022692"/>
    </source>
</evidence>
<sequence length="240" mass="27189">MLNMARLSDEPDPPWVWYHLPAEIMVSQKVKFWFATGGAGFCISRALAMKMTPVAGGGKFITVGDRIRLPDDVTMGYIIEYLLKKQLTVVEQFHSHLEPMKFLNKDTFAEQVSFSYSKGPRDEWNILKIDGFDMKDDPKSLTRAIEESKYPSRCRVVIDHRSRREFKRPRIPQIRVSNTRLAASGCAPSVDVLPIFDVKQQSVRNPARMGANQPLGGLVLTTSVWGKEFVAISPTDESRQ</sequence>
<evidence type="ECO:0000256" key="6">
    <source>
        <dbReference type="ARBA" id="ARBA00022989"/>
    </source>
</evidence>
<protein>
    <submittedName>
        <fullName evidence="9">Fringe glycosyltransferase</fullName>
    </submittedName>
</protein>
<keyword evidence="2" id="KW-0328">Glycosyltransferase</keyword>
<comment type="subcellular location">
    <subcellularLocation>
        <location evidence="1">Membrane</location>
        <topology evidence="1">Single-pass type II membrane protein</topology>
    </subcellularLocation>
</comment>